<sequence length="129" mass="13759">MTATSETEEKARTDLRTAHEQEDIGTTRCDGLTLASDPPYPWGTGRAELPDPEVLGTGTNPEGLLGEDGQKRDSALRPGRTGGGARDERNAEGDDSNIRNGGEYEDGPVDGARAGRHRDHQSRSEGGED</sequence>
<name>A0AAV7Q7F9_PLEWA</name>
<dbReference type="EMBL" id="JANPWB010000010">
    <property type="protein sequence ID" value="KAJ1135534.1"/>
    <property type="molecule type" value="Genomic_DNA"/>
</dbReference>
<evidence type="ECO:0000313" key="2">
    <source>
        <dbReference type="EMBL" id="KAJ1135534.1"/>
    </source>
</evidence>
<keyword evidence="3" id="KW-1185">Reference proteome</keyword>
<dbReference type="AlphaFoldDB" id="A0AAV7Q7F9"/>
<feature type="region of interest" description="Disordered" evidence="1">
    <location>
        <begin position="1"/>
        <end position="129"/>
    </location>
</feature>
<feature type="compositionally biased region" description="Basic and acidic residues" evidence="1">
    <location>
        <begin position="7"/>
        <end position="22"/>
    </location>
</feature>
<protein>
    <submittedName>
        <fullName evidence="2">Uncharacterized protein</fullName>
    </submittedName>
</protein>
<accession>A0AAV7Q7F9</accession>
<dbReference type="Proteomes" id="UP001066276">
    <property type="component" value="Chromosome 6"/>
</dbReference>
<evidence type="ECO:0000256" key="1">
    <source>
        <dbReference type="SAM" id="MobiDB-lite"/>
    </source>
</evidence>
<proteinExistence type="predicted"/>
<evidence type="ECO:0000313" key="3">
    <source>
        <dbReference type="Proteomes" id="UP001066276"/>
    </source>
</evidence>
<reference evidence="2" key="1">
    <citation type="journal article" date="2022" name="bioRxiv">
        <title>Sequencing and chromosome-scale assembly of the giantPleurodeles waltlgenome.</title>
        <authorList>
            <person name="Brown T."/>
            <person name="Elewa A."/>
            <person name="Iarovenko S."/>
            <person name="Subramanian E."/>
            <person name="Araus A.J."/>
            <person name="Petzold A."/>
            <person name="Susuki M."/>
            <person name="Suzuki K.-i.T."/>
            <person name="Hayashi T."/>
            <person name="Toyoda A."/>
            <person name="Oliveira C."/>
            <person name="Osipova E."/>
            <person name="Leigh N.D."/>
            <person name="Simon A."/>
            <person name="Yun M.H."/>
        </authorList>
    </citation>
    <scope>NUCLEOTIDE SEQUENCE</scope>
    <source>
        <strain evidence="2">20211129_DDA</strain>
        <tissue evidence="2">Liver</tissue>
    </source>
</reference>
<gene>
    <name evidence="2" type="ORF">NDU88_001973</name>
</gene>
<comment type="caution">
    <text evidence="2">The sequence shown here is derived from an EMBL/GenBank/DDBJ whole genome shotgun (WGS) entry which is preliminary data.</text>
</comment>
<organism evidence="2 3">
    <name type="scientific">Pleurodeles waltl</name>
    <name type="common">Iberian ribbed newt</name>
    <dbReference type="NCBI Taxonomy" id="8319"/>
    <lineage>
        <taxon>Eukaryota</taxon>
        <taxon>Metazoa</taxon>
        <taxon>Chordata</taxon>
        <taxon>Craniata</taxon>
        <taxon>Vertebrata</taxon>
        <taxon>Euteleostomi</taxon>
        <taxon>Amphibia</taxon>
        <taxon>Batrachia</taxon>
        <taxon>Caudata</taxon>
        <taxon>Salamandroidea</taxon>
        <taxon>Salamandridae</taxon>
        <taxon>Pleurodelinae</taxon>
        <taxon>Pleurodeles</taxon>
    </lineage>
</organism>